<evidence type="ECO:0000313" key="3">
    <source>
        <dbReference type="Proteomes" id="UP001147148"/>
    </source>
</evidence>
<feature type="domain" description="Metallo-beta-lactamase" evidence="1">
    <location>
        <begin position="64"/>
        <end position="217"/>
    </location>
</feature>
<dbReference type="SUPFAM" id="SSF56281">
    <property type="entry name" value="Metallo-hydrolase/oxidoreductase"/>
    <property type="match status" value="1"/>
</dbReference>
<dbReference type="InterPro" id="IPR001279">
    <property type="entry name" value="Metallo-B-lactamas"/>
</dbReference>
<evidence type="ECO:0000313" key="2">
    <source>
        <dbReference type="EMBL" id="MDF0480303.1"/>
    </source>
</evidence>
<proteinExistence type="predicted"/>
<gene>
    <name evidence="2" type="ORF">OL233_08400</name>
</gene>
<dbReference type="InterPro" id="IPR036866">
    <property type="entry name" value="RibonucZ/Hydroxyglut_hydro"/>
</dbReference>
<protein>
    <submittedName>
        <fullName evidence="2">MBL fold metallo-hydrolase</fullName>
    </submittedName>
</protein>
<evidence type="ECO:0000259" key="1">
    <source>
        <dbReference type="Pfam" id="PF12706"/>
    </source>
</evidence>
<keyword evidence="3" id="KW-1185">Reference proteome</keyword>
<dbReference type="Gene3D" id="3.60.15.10">
    <property type="entry name" value="Ribonuclease Z/Hydroxyacylglutathione hydrolase-like"/>
    <property type="match status" value="1"/>
</dbReference>
<dbReference type="Proteomes" id="UP001147148">
    <property type="component" value="Unassembled WGS sequence"/>
</dbReference>
<name>A0ABT5X2R7_9ENTE</name>
<reference evidence="2" key="1">
    <citation type="submission" date="2022-10" db="EMBL/GenBank/DDBJ databases">
        <title>Vagococcus sp. isolated from poultry meat.</title>
        <authorList>
            <person name="Johansson P."/>
            <person name="Bjorkroth J."/>
        </authorList>
    </citation>
    <scope>NUCLEOTIDE SEQUENCE</scope>
    <source>
        <strain evidence="2">PNs007</strain>
    </source>
</reference>
<comment type="caution">
    <text evidence="2">The sequence shown here is derived from an EMBL/GenBank/DDBJ whole genome shotgun (WGS) entry which is preliminary data.</text>
</comment>
<dbReference type="Pfam" id="PF12706">
    <property type="entry name" value="Lactamase_B_2"/>
    <property type="match status" value="1"/>
</dbReference>
<dbReference type="EMBL" id="JAPDSH010000006">
    <property type="protein sequence ID" value="MDF0480303.1"/>
    <property type="molecule type" value="Genomic_DNA"/>
</dbReference>
<dbReference type="PANTHER" id="PTHR42663">
    <property type="entry name" value="HYDROLASE C777.06C-RELATED-RELATED"/>
    <property type="match status" value="1"/>
</dbReference>
<dbReference type="RefSeq" id="WP_275471882.1">
    <property type="nucleotide sequence ID" value="NZ_JAPDSH010000006.1"/>
</dbReference>
<accession>A0ABT5X2R7</accession>
<organism evidence="2 3">
    <name type="scientific">Vagococcus proximus</name>
    <dbReference type="NCBI Taxonomy" id="2991417"/>
    <lineage>
        <taxon>Bacteria</taxon>
        <taxon>Bacillati</taxon>
        <taxon>Bacillota</taxon>
        <taxon>Bacilli</taxon>
        <taxon>Lactobacillales</taxon>
        <taxon>Enterococcaceae</taxon>
        <taxon>Vagococcus</taxon>
    </lineage>
</organism>
<dbReference type="PANTHER" id="PTHR42663:SF6">
    <property type="entry name" value="HYDROLASE C777.06C-RELATED"/>
    <property type="match status" value="1"/>
</dbReference>
<sequence>MKIKYFGTAAAEGVPALFCKCKVCQKARELGGKEIRTRSQSLVDDTLLIDFPGDSYFHFIQHNYNLADIEQLIITHGHADHFYPEDLLMRMGGYSVGIETTLSVYGNERVHNFYQRAVELEGWEDKKRLSFNEVAPFRLFQAGEYDVVPLVADHDPNEMCLIYQVTRANKTLLYAHDTGYILEENWGFWEKSRPYFNLVSLDCTHQKVEVPKNHMSIYDNLKVKNRMFKMGLADEQTKFVLSHFSHNGGMLHHEMVQWAEENNFIIAYDGFEITV</sequence>